<dbReference type="EMBL" id="GFPF01004313">
    <property type="protein sequence ID" value="MAA15459.1"/>
    <property type="molecule type" value="Transcribed_RNA"/>
</dbReference>
<dbReference type="InterPro" id="IPR012674">
    <property type="entry name" value="Calycin"/>
</dbReference>
<evidence type="ECO:0000256" key="1">
    <source>
        <dbReference type="SAM" id="MobiDB-lite"/>
    </source>
</evidence>
<evidence type="ECO:0000313" key="3">
    <source>
        <dbReference type="EMBL" id="MAA15459.1"/>
    </source>
</evidence>
<proteinExistence type="predicted"/>
<organism evidence="3">
    <name type="scientific">Rhipicephalus zambeziensis</name>
    <dbReference type="NCBI Taxonomy" id="60191"/>
    <lineage>
        <taxon>Eukaryota</taxon>
        <taxon>Metazoa</taxon>
        <taxon>Ecdysozoa</taxon>
        <taxon>Arthropoda</taxon>
        <taxon>Chelicerata</taxon>
        <taxon>Arachnida</taxon>
        <taxon>Acari</taxon>
        <taxon>Parasitiformes</taxon>
        <taxon>Ixodida</taxon>
        <taxon>Ixodoidea</taxon>
        <taxon>Ixodidae</taxon>
        <taxon>Rhipicephalinae</taxon>
        <taxon>Rhipicephalus</taxon>
        <taxon>Rhipicephalus</taxon>
    </lineage>
</organism>
<name>A0A224YI91_9ACAR</name>
<accession>A0A224YI91</accession>
<feature type="region of interest" description="Disordered" evidence="1">
    <location>
        <begin position="172"/>
        <end position="192"/>
    </location>
</feature>
<sequence>MARGTLWLTLFVLSVVVIPPHMAAKTQEAGTVSQQAKPWQFIASGTRYLHSTTLNYTGASCIPAKIGNSNNTARTFAQRMELKGSTGPRSTNTAYYKLVKHHGLVKAITSGDRQTGEAIIYTFSYTLKDCAVLKTQKKNNTGGTDGFIALQYLEYKFCRRKKHIGGIMKNPAEQQNCRKRPATHTMHDATRQ</sequence>
<dbReference type="AlphaFoldDB" id="A0A224YI91"/>
<protein>
    <submittedName>
        <fullName evidence="3">Lipocalin</fullName>
    </submittedName>
</protein>
<keyword evidence="2" id="KW-0732">Signal</keyword>
<feature type="chain" id="PRO_5012465969" evidence="2">
    <location>
        <begin position="24"/>
        <end position="192"/>
    </location>
</feature>
<dbReference type="Gene3D" id="2.40.128.20">
    <property type="match status" value="1"/>
</dbReference>
<evidence type="ECO:0000256" key="2">
    <source>
        <dbReference type="SAM" id="SignalP"/>
    </source>
</evidence>
<reference evidence="3" key="1">
    <citation type="journal article" date="2017" name="Parasit. Vectors">
        <title>Sialotranscriptomics of Rhipicephalus zambeziensis reveals intricate expression profiles of secretory proteins and suggests tight temporal transcriptional regulation during blood-feeding.</title>
        <authorList>
            <person name="de Castro M.H."/>
            <person name="de Klerk D."/>
            <person name="Pienaar R."/>
            <person name="Rees D.J.G."/>
            <person name="Mans B.J."/>
        </authorList>
    </citation>
    <scope>NUCLEOTIDE SEQUENCE</scope>
    <source>
        <tissue evidence="3">Salivary glands</tissue>
    </source>
</reference>
<feature type="signal peptide" evidence="2">
    <location>
        <begin position="1"/>
        <end position="23"/>
    </location>
</feature>